<accession>A0AAE6ZTL6</accession>
<reference evidence="3 4" key="1">
    <citation type="submission" date="2020-04" db="EMBL/GenBank/DDBJ databases">
        <authorList>
            <person name="Yao Y."/>
            <person name="He Z."/>
        </authorList>
    </citation>
    <scope>NUCLEOTIDE SEQUENCE [LARGE SCALE GENOMIC DNA]</scope>
    <source>
        <strain evidence="3 4">CY-1</strain>
    </source>
</reference>
<dbReference type="GeneID" id="72194272"/>
<evidence type="ECO:0000256" key="1">
    <source>
        <dbReference type="SAM" id="MobiDB-lite"/>
    </source>
</evidence>
<evidence type="ECO:0000313" key="4">
    <source>
        <dbReference type="Proteomes" id="UP000501367"/>
    </source>
</evidence>
<dbReference type="Pfam" id="PF07484">
    <property type="entry name" value="Collar"/>
    <property type="match status" value="1"/>
</dbReference>
<name>A0AAE6ZTL6_9PSED</name>
<protein>
    <submittedName>
        <fullName evidence="3">Tail fiber protein</fullName>
    </submittedName>
</protein>
<dbReference type="AlphaFoldDB" id="A0AAE6ZTL6"/>
<proteinExistence type="predicted"/>
<feature type="region of interest" description="Disordered" evidence="1">
    <location>
        <begin position="196"/>
        <end position="248"/>
    </location>
</feature>
<dbReference type="SUPFAM" id="SSF88874">
    <property type="entry name" value="Receptor-binding domain of short tail fibre protein gp12"/>
    <property type="match status" value="1"/>
</dbReference>
<feature type="region of interest" description="Disordered" evidence="1">
    <location>
        <begin position="31"/>
        <end position="50"/>
    </location>
</feature>
<dbReference type="RefSeq" id="WP_168757792.1">
    <property type="nucleotide sequence ID" value="NZ_CP051487.1"/>
</dbReference>
<sequence>MARQPFNTRWAQGVETEDSLNSFKAPGDVRLSTGWEGGQDKDAPPAGQENWWHNRVDSALQDLERRGVMTWHPQAIYDKGAPCYADDGYYYESLSDLNSGHNPLSSSAFWRQLGQSLYSSFSVGEYKDVAHNGTPDSGWLKSNGALLFRTAYPKLFSKIGTTYNVGGELSTQFRLPDWRGAFPRCLDDGRGIDGGRGLNNTLQPSQNLSHAHSASSSNVGDHAHSASSAGAGGHAHSASSAGAGGHTHDTAISRERITAAFVPSGGNAVFGDQESDGTNTFTSSSAGNHAHGITVDGVGDHAHGIAVQPAGSHSHTISIGSNGGAEARSTNLAQVRWIRYL</sequence>
<dbReference type="EMBL" id="CP051487">
    <property type="protein sequence ID" value="QJC78967.1"/>
    <property type="molecule type" value="Genomic_DNA"/>
</dbReference>
<feature type="region of interest" description="Disordered" evidence="1">
    <location>
        <begin position="264"/>
        <end position="297"/>
    </location>
</feature>
<feature type="compositionally biased region" description="Low complexity" evidence="1">
    <location>
        <begin position="225"/>
        <end position="241"/>
    </location>
</feature>
<feature type="compositionally biased region" description="Polar residues" evidence="1">
    <location>
        <begin position="276"/>
        <end position="287"/>
    </location>
</feature>
<dbReference type="KEGG" id="pum:HGP31_11820"/>
<gene>
    <name evidence="3" type="ORF">HGP31_11820</name>
</gene>
<dbReference type="InterPro" id="IPR037053">
    <property type="entry name" value="Phage_tail_collar_dom_sf"/>
</dbReference>
<dbReference type="Proteomes" id="UP000501367">
    <property type="component" value="Chromosome"/>
</dbReference>
<organism evidence="3 4">
    <name type="scientific">Pseudomonas umsongensis</name>
    <dbReference type="NCBI Taxonomy" id="198618"/>
    <lineage>
        <taxon>Bacteria</taxon>
        <taxon>Pseudomonadati</taxon>
        <taxon>Pseudomonadota</taxon>
        <taxon>Gammaproteobacteria</taxon>
        <taxon>Pseudomonadales</taxon>
        <taxon>Pseudomonadaceae</taxon>
        <taxon>Pseudomonas</taxon>
    </lineage>
</organism>
<feature type="domain" description="Phage tail collar" evidence="2">
    <location>
        <begin position="134"/>
        <end position="183"/>
    </location>
</feature>
<evidence type="ECO:0000313" key="3">
    <source>
        <dbReference type="EMBL" id="QJC78967.1"/>
    </source>
</evidence>
<dbReference type="InterPro" id="IPR011083">
    <property type="entry name" value="Phage_tail_collar_dom"/>
</dbReference>
<feature type="compositionally biased region" description="Polar residues" evidence="1">
    <location>
        <begin position="198"/>
        <end position="208"/>
    </location>
</feature>
<evidence type="ECO:0000259" key="2">
    <source>
        <dbReference type="Pfam" id="PF07484"/>
    </source>
</evidence>
<dbReference type="Gene3D" id="3.90.1340.10">
    <property type="entry name" value="Phage tail collar domain"/>
    <property type="match status" value="1"/>
</dbReference>